<organism evidence="1 2">
    <name type="scientific">Anopheles melas</name>
    <dbReference type="NCBI Taxonomy" id="34690"/>
    <lineage>
        <taxon>Eukaryota</taxon>
        <taxon>Metazoa</taxon>
        <taxon>Ecdysozoa</taxon>
        <taxon>Arthropoda</taxon>
        <taxon>Hexapoda</taxon>
        <taxon>Insecta</taxon>
        <taxon>Pterygota</taxon>
        <taxon>Neoptera</taxon>
        <taxon>Endopterygota</taxon>
        <taxon>Diptera</taxon>
        <taxon>Nematocera</taxon>
        <taxon>Culicoidea</taxon>
        <taxon>Culicidae</taxon>
        <taxon>Anophelinae</taxon>
        <taxon>Anopheles</taxon>
    </lineage>
</organism>
<evidence type="ECO:0000313" key="2">
    <source>
        <dbReference type="Proteomes" id="UP000075902"/>
    </source>
</evidence>
<dbReference type="VEuPathDB" id="VectorBase:AMEC014257"/>
<keyword evidence="2" id="KW-1185">Reference proteome</keyword>
<dbReference type="Proteomes" id="UP000075902">
    <property type="component" value="Unassembled WGS sequence"/>
</dbReference>
<reference evidence="2" key="1">
    <citation type="submission" date="2014-01" db="EMBL/GenBank/DDBJ databases">
        <title>The Genome Sequence of Anopheles melas CM1001059_A (V2).</title>
        <authorList>
            <consortium name="The Broad Institute Genomics Platform"/>
            <person name="Neafsey D.E."/>
            <person name="Besansky N."/>
            <person name="Howell P."/>
            <person name="Walton C."/>
            <person name="Young S.K."/>
            <person name="Zeng Q."/>
            <person name="Gargeya S."/>
            <person name="Fitzgerald M."/>
            <person name="Haas B."/>
            <person name="Abouelleil A."/>
            <person name="Allen A.W."/>
            <person name="Alvarado L."/>
            <person name="Arachchi H.M."/>
            <person name="Berlin A.M."/>
            <person name="Chapman S.B."/>
            <person name="Gainer-Dewar J."/>
            <person name="Goldberg J."/>
            <person name="Griggs A."/>
            <person name="Gujja S."/>
            <person name="Hansen M."/>
            <person name="Howarth C."/>
            <person name="Imamovic A."/>
            <person name="Ireland A."/>
            <person name="Larimer J."/>
            <person name="McCowan C."/>
            <person name="Murphy C."/>
            <person name="Pearson M."/>
            <person name="Poon T.W."/>
            <person name="Priest M."/>
            <person name="Roberts A."/>
            <person name="Saif S."/>
            <person name="Shea T."/>
            <person name="Sisk P."/>
            <person name="Sykes S."/>
            <person name="Wortman J."/>
            <person name="Nusbaum C."/>
            <person name="Birren B."/>
        </authorList>
    </citation>
    <scope>NUCLEOTIDE SEQUENCE [LARGE SCALE GENOMIC DNA]</scope>
    <source>
        <strain evidence="2">CM1001059</strain>
    </source>
</reference>
<dbReference type="EnsemblMetazoa" id="AMEC014257-RA">
    <property type="protein sequence ID" value="AMEC014257-PA"/>
    <property type="gene ID" value="AMEC014257"/>
</dbReference>
<evidence type="ECO:0000313" key="1">
    <source>
        <dbReference type="EnsemblMetazoa" id="AMEC014257-PA"/>
    </source>
</evidence>
<sequence>MAQTSDKTVDGVCTLRGGNNCYLHLCAISRGSRPESNVAVRLGRRWEGKRIESDGHEWPSSAKFVSRHDCDRPDCGHVTMLQIIRHFVRHGSIVLESGGDGGDGGKAMGNYAICPPQLGLCNGPPIANSLNSALRWAT</sequence>
<reference evidence="1" key="2">
    <citation type="submission" date="2020-05" db="UniProtKB">
        <authorList>
            <consortium name="EnsemblMetazoa"/>
        </authorList>
    </citation>
    <scope>IDENTIFICATION</scope>
    <source>
        <strain evidence="1">CM1001059</strain>
    </source>
</reference>
<accession>A0A182U5H6</accession>
<name>A0A182U5H6_9DIPT</name>
<dbReference type="AlphaFoldDB" id="A0A182U5H6"/>
<proteinExistence type="predicted"/>
<protein>
    <submittedName>
        <fullName evidence="1">Uncharacterized protein</fullName>
    </submittedName>
</protein>